<dbReference type="EMBL" id="LR798287">
    <property type="protein sequence ID" value="CAB5220997.1"/>
    <property type="molecule type" value="Genomic_DNA"/>
</dbReference>
<keyword evidence="1" id="KW-0472">Membrane</keyword>
<keyword evidence="1" id="KW-1133">Transmembrane helix</keyword>
<name>A0A6J7WTD8_9CAUD</name>
<proteinExistence type="predicted"/>
<sequence length="61" mass="7170">MSDDFENKYRNWHTYWSYLKSTIRIAGCLTVLWIAPFGELISCLAFSFFIAELIGILEEFV</sequence>
<reference evidence="2" key="1">
    <citation type="submission" date="2020-05" db="EMBL/GenBank/DDBJ databases">
        <authorList>
            <person name="Chiriac C."/>
            <person name="Salcher M."/>
            <person name="Ghai R."/>
            <person name="Kavagutti S V."/>
        </authorList>
    </citation>
    <scope>NUCLEOTIDE SEQUENCE</scope>
</reference>
<accession>A0A6J7WTD8</accession>
<protein>
    <submittedName>
        <fullName evidence="2">Uncharacterized protein</fullName>
    </submittedName>
</protein>
<keyword evidence="1" id="KW-0812">Transmembrane</keyword>
<evidence type="ECO:0000313" key="2">
    <source>
        <dbReference type="EMBL" id="CAB5220997.1"/>
    </source>
</evidence>
<gene>
    <name evidence="2" type="ORF">UFOVP245_57</name>
</gene>
<organism evidence="2">
    <name type="scientific">uncultured Caudovirales phage</name>
    <dbReference type="NCBI Taxonomy" id="2100421"/>
    <lineage>
        <taxon>Viruses</taxon>
        <taxon>Duplodnaviria</taxon>
        <taxon>Heunggongvirae</taxon>
        <taxon>Uroviricota</taxon>
        <taxon>Caudoviricetes</taxon>
        <taxon>Peduoviridae</taxon>
        <taxon>Maltschvirus</taxon>
        <taxon>Maltschvirus maltsch</taxon>
    </lineage>
</organism>
<evidence type="ECO:0000256" key="1">
    <source>
        <dbReference type="SAM" id="Phobius"/>
    </source>
</evidence>
<feature type="transmembrane region" description="Helical" evidence="1">
    <location>
        <begin position="25"/>
        <end position="51"/>
    </location>
</feature>